<evidence type="ECO:0000313" key="2">
    <source>
        <dbReference type="Proteomes" id="UP000095282"/>
    </source>
</evidence>
<evidence type="ECO:0000256" key="1">
    <source>
        <dbReference type="SAM" id="Phobius"/>
    </source>
</evidence>
<dbReference type="Proteomes" id="UP000095282">
    <property type="component" value="Unplaced"/>
</dbReference>
<reference evidence="3" key="1">
    <citation type="submission" date="2016-11" db="UniProtKB">
        <authorList>
            <consortium name="WormBaseParasite"/>
        </authorList>
    </citation>
    <scope>IDENTIFICATION</scope>
</reference>
<dbReference type="InterPro" id="IPR019422">
    <property type="entry name" value="7TM_GPCR_serpentine_rcpt_Srh"/>
</dbReference>
<keyword evidence="1" id="KW-1133">Transmembrane helix</keyword>
<keyword evidence="1" id="KW-0472">Membrane</keyword>
<feature type="transmembrane region" description="Helical" evidence="1">
    <location>
        <begin position="16"/>
        <end position="39"/>
    </location>
</feature>
<accession>A0A1I7SYC4</accession>
<dbReference type="Pfam" id="PF10318">
    <property type="entry name" value="7TM_GPCR_Srh"/>
    <property type="match status" value="1"/>
</dbReference>
<dbReference type="AlphaFoldDB" id="A0A1I7SYC4"/>
<proteinExistence type="predicted"/>
<organism evidence="2 3">
    <name type="scientific">Caenorhabditis tropicalis</name>
    <dbReference type="NCBI Taxonomy" id="1561998"/>
    <lineage>
        <taxon>Eukaryota</taxon>
        <taxon>Metazoa</taxon>
        <taxon>Ecdysozoa</taxon>
        <taxon>Nematoda</taxon>
        <taxon>Chromadorea</taxon>
        <taxon>Rhabditida</taxon>
        <taxon>Rhabditina</taxon>
        <taxon>Rhabditomorpha</taxon>
        <taxon>Rhabditoidea</taxon>
        <taxon>Rhabditidae</taxon>
        <taxon>Peloderinae</taxon>
        <taxon>Caenorhabditis</taxon>
    </lineage>
</organism>
<evidence type="ECO:0000313" key="3">
    <source>
        <dbReference type="WBParaSite" id="Csp11.Scaffold290.g763.t1"/>
    </source>
</evidence>
<protein>
    <submittedName>
        <fullName evidence="3">7TM_GPCR_Srx domain-containing protein</fullName>
    </submittedName>
</protein>
<dbReference type="WBParaSite" id="Csp11.Scaffold290.g763.t1">
    <property type="protein sequence ID" value="Csp11.Scaffold290.g763.t1"/>
    <property type="gene ID" value="Csp11.Scaffold290.g763"/>
</dbReference>
<name>A0A1I7SYC4_9PELO</name>
<sequence length="73" mass="8514">MGYLGLSALFGFHYQYLNNICVILLSSHGFFSTIVMLIVHHPYREYIRSVFKYQILVWDRGRSITANNLNTVT</sequence>
<keyword evidence="2" id="KW-1185">Reference proteome</keyword>
<keyword evidence="1" id="KW-0812">Transmembrane</keyword>